<feature type="compositionally biased region" description="Acidic residues" evidence="6">
    <location>
        <begin position="652"/>
        <end position="665"/>
    </location>
</feature>
<feature type="compositionally biased region" description="Low complexity" evidence="6">
    <location>
        <begin position="1343"/>
        <end position="1354"/>
    </location>
</feature>
<dbReference type="GO" id="GO:0006355">
    <property type="term" value="P:regulation of DNA-templated transcription"/>
    <property type="evidence" value="ECO:0007669"/>
    <property type="project" value="UniProtKB-ARBA"/>
</dbReference>
<dbReference type="PANTHER" id="PTHR24379:SF127">
    <property type="entry name" value="BLOODY FINGERS-RELATED"/>
    <property type="match status" value="1"/>
</dbReference>
<reference evidence="8 9" key="1">
    <citation type="submission" date="2024-11" db="EMBL/GenBank/DDBJ databases">
        <title>Chromosome-level genome assembly of the freshwater bivalve Anodonta woodiana.</title>
        <authorList>
            <person name="Chen X."/>
        </authorList>
    </citation>
    <scope>NUCLEOTIDE SEQUENCE [LARGE SCALE GENOMIC DNA]</scope>
    <source>
        <strain evidence="8">MN2024</strain>
        <tissue evidence="8">Gills</tissue>
    </source>
</reference>
<proteinExistence type="predicted"/>
<dbReference type="PROSITE" id="PS50157">
    <property type="entry name" value="ZINC_FINGER_C2H2_2"/>
    <property type="match status" value="10"/>
</dbReference>
<dbReference type="SMART" id="SM00355">
    <property type="entry name" value="ZnF_C2H2"/>
    <property type="match status" value="13"/>
</dbReference>
<feature type="compositionally biased region" description="Basic residues" evidence="6">
    <location>
        <begin position="295"/>
        <end position="304"/>
    </location>
</feature>
<evidence type="ECO:0000313" key="9">
    <source>
        <dbReference type="Proteomes" id="UP001634394"/>
    </source>
</evidence>
<feature type="domain" description="C2H2-type" evidence="7">
    <location>
        <begin position="1427"/>
        <end position="1454"/>
    </location>
</feature>
<keyword evidence="1" id="KW-0479">Metal-binding</keyword>
<feature type="compositionally biased region" description="Polar residues" evidence="6">
    <location>
        <begin position="1739"/>
        <end position="1765"/>
    </location>
</feature>
<feature type="compositionally biased region" description="Polar residues" evidence="6">
    <location>
        <begin position="1355"/>
        <end position="1376"/>
    </location>
</feature>
<feature type="domain" description="C2H2-type" evidence="7">
    <location>
        <begin position="1187"/>
        <end position="1210"/>
    </location>
</feature>
<feature type="compositionally biased region" description="Basic and acidic residues" evidence="6">
    <location>
        <begin position="172"/>
        <end position="191"/>
    </location>
</feature>
<keyword evidence="4" id="KW-0862">Zinc</keyword>
<evidence type="ECO:0000256" key="2">
    <source>
        <dbReference type="ARBA" id="ARBA00022737"/>
    </source>
</evidence>
<evidence type="ECO:0000313" key="8">
    <source>
        <dbReference type="EMBL" id="KAL3854793.1"/>
    </source>
</evidence>
<feature type="compositionally biased region" description="Basic and acidic residues" evidence="6">
    <location>
        <begin position="285"/>
        <end position="294"/>
    </location>
</feature>
<feature type="region of interest" description="Disordered" evidence="6">
    <location>
        <begin position="1258"/>
        <end position="1401"/>
    </location>
</feature>
<feature type="compositionally biased region" description="Basic and acidic residues" evidence="6">
    <location>
        <begin position="667"/>
        <end position="677"/>
    </location>
</feature>
<feature type="domain" description="C2H2-type" evidence="7">
    <location>
        <begin position="1092"/>
        <end position="1118"/>
    </location>
</feature>
<feature type="region of interest" description="Disordered" evidence="6">
    <location>
        <begin position="166"/>
        <end position="191"/>
    </location>
</feature>
<feature type="compositionally biased region" description="Basic and acidic residues" evidence="6">
    <location>
        <begin position="314"/>
        <end position="333"/>
    </location>
</feature>
<feature type="compositionally biased region" description="Basic and acidic residues" evidence="6">
    <location>
        <begin position="341"/>
        <end position="356"/>
    </location>
</feature>
<dbReference type="Gene3D" id="3.30.160.60">
    <property type="entry name" value="Classic Zinc Finger"/>
    <property type="match status" value="3"/>
</dbReference>
<evidence type="ECO:0000256" key="6">
    <source>
        <dbReference type="SAM" id="MobiDB-lite"/>
    </source>
</evidence>
<evidence type="ECO:0000256" key="5">
    <source>
        <dbReference type="PROSITE-ProRule" id="PRU00042"/>
    </source>
</evidence>
<dbReference type="Proteomes" id="UP001634394">
    <property type="component" value="Unassembled WGS sequence"/>
</dbReference>
<feature type="compositionally biased region" description="Low complexity" evidence="6">
    <location>
        <begin position="544"/>
        <end position="563"/>
    </location>
</feature>
<evidence type="ECO:0000256" key="4">
    <source>
        <dbReference type="ARBA" id="ARBA00022833"/>
    </source>
</evidence>
<feature type="compositionally biased region" description="Acidic residues" evidence="6">
    <location>
        <begin position="357"/>
        <end position="380"/>
    </location>
</feature>
<feature type="domain" description="C2H2-type" evidence="7">
    <location>
        <begin position="1050"/>
        <end position="1078"/>
    </location>
</feature>
<name>A0ABD3V2B2_SINWO</name>
<accession>A0ABD3V2B2</accession>
<feature type="compositionally biased region" description="Polar residues" evidence="6">
    <location>
        <begin position="461"/>
        <end position="478"/>
    </location>
</feature>
<sequence length="2027" mass="226435">MDSPEKPTEVTVSNFQNGADKGNSFFPDFIKVSVPIKAVQDMLSLYGQVQDEKEKTKNKVPKIEDKDKGKKGDVLVANFDVVTFTKATKNKKGNNAEVIDSKATTSSLRIICNSDSLTISVGGIVPQPDEEQDRTKLGYDCCVNYRANVRNAKSFYTLKLPAGQLEEDVDSQEGKSVKKGDNSNKSLKRDIKRDHSYVEMFSDENKLDPSIHVIHTRSKMLPPVTEKSNPDESSKTRIQTRSKSKDNTPVKQKTILKSIERKTSTPKSGATGEEKPLKKSSKAQGHAERKMGKEKVRKRLRKTSLGHNRSSSNKNRDEKKGEDPGNDSQEKVRFISALQMKMKDRSPDSEIIHSDGDEGNVADESDEDYVPDSDGEESGDEDSKKKRTAGLPEKTKVTTTEKKYPGSIIRSNLVSILPPSLSQKKITISAGNSKNDQKSEKKHSYVPNPVKSKASKEGKDSSTQQQTISVKSSKSTLDPKTPVSLSLKEEGKVKMEGVLNINNLGPLQSIIQKELLNNLKIQGITHMMLAKSTNGSSILIPLQTSPTPTKGSSPTSSGDSSGKQVRVILVKQGTQQKSTDLGKKTMFGKEKESIQSAKTLSCQGSDTIASEDPEGDKPEGTNEEVTEMDSTSKLDGVNKEGEKSNENGNDNNELEQMELGEEVDSENGLKSKADEKNGQNLENDDKDVKKKTSLITGGLPLVTCEGIIPITSLLSGKVVSSTLLTEFQKNGVTHMMLARNAENTPLLVPLQNNSRGQPIFPTGAVAAIVRNQSAQQSGSLSPSAKSKTLTLQTSTKEGDAHKSDGKIMVNIEQISMPLSVKTSKFVPNVTIQSSAAFPPKQILPGPGPDTTTIFVDTSGTEIKRTTHDFHERIQQQIKEDEEEAQGKKPPKLTALGGQMESYSTRRKTSGKRFPFQHNCRFCHSQFRVLIDLIAHLEERHWDRPDLQEELEAVRLESQKMKCDICGRVLSNSKMLQIHKKSNHETERKMELCHLCPSSFNRRHELRNHIRVVHEKIKTLECSLCKTKFATKAKMLTHEQNVHRVGRVDLNKCENCSKVFPSRDHLSHHLQKEHGIIRSLKSSQWHWHGQQKYNCLNCGKEFEHEMVFQAHRKRCQVVHMCAYCGIAIRKMSSIVDHVTRIHYEEKKLFCTVCEPERKFDSKKTKLCHDILYHNASFTQEDLLRDDEFGCRHCPRHFETRMKLFCHVRDDHQKDCCFQCTECNAAFFFEKGLDNHMRCIEHEKPHDEIFKILDKPPESKTYGRLNVDGSESMPDGSKSKKGGDNENQDEVSEYEGGSEIMKENEILKENDEADCSEVAEKPTAEVQSSDLSTEQSATESEIQASRSSEQSLSESQTNEIQPDQSFSDTSQSVDSTQKLAADARAGENNAKEQLGKKKSKEKLGKRKDRLSINVSFTSPDEQGNLLVSYFCAFCGDCFDEENNFTKHVRKHLNFEPFKCPDCEEEFDRKAEFSFHFSKEHPEKSLPEEVSTKEDLHCIFCEKDLSMKNMMIHLLADHSDQFTYVCENVCKRRFQTLEARENHTEKCIELDERGLEQVSSSIRAKRKRKAKVLSKLDDELFYEAPEVDTIGDFGSGKKVQVGYRSHNAAKVVTKNLYVCGGKMYQLVEVEGKRLLMEISETDIRKTSSSPDVQVCKEKKAQTKDASGQTEKEQMKKSTKGKTVVFCGFCKQYIEHKAVLQHGCLKHLKKETLIKSLSDIGLTEADLELGQEEIMERMAATRDASTSMDPVENQPNATKSVDNNSSIQRKPNLDSEGSVGVATVTHMSPQSKVMEKTKKLVTVDSLENMVSKKPSEEVSMNDKPQEILQEISQRSSIQSTHMPGPATGTSVSANAVSQNVSSRVEITSATPHQNPRVVVLKTPSSSMQSFYGTSLINAELHTATGKKTPVKLFRVAQSPKMTSTPIQKLHVQSGASSFMHRGYISSTGTSIQYTTVEPPVGSYIQDSSQVELKEMKITEIFSEELQSDGQHRETLAAESAVQEMEIEEVQYASNILSVALGEAQTVGQEFF</sequence>
<feature type="region of interest" description="Disordered" evidence="6">
    <location>
        <begin position="216"/>
        <end position="409"/>
    </location>
</feature>
<dbReference type="PANTHER" id="PTHR24379">
    <property type="entry name" value="KRAB AND ZINC FINGER DOMAIN-CONTAINING"/>
    <property type="match status" value="1"/>
</dbReference>
<feature type="compositionally biased region" description="Polar residues" evidence="6">
    <location>
        <begin position="774"/>
        <end position="784"/>
    </location>
</feature>
<evidence type="ECO:0000256" key="1">
    <source>
        <dbReference type="ARBA" id="ARBA00022723"/>
    </source>
</evidence>
<evidence type="ECO:0000259" key="7">
    <source>
        <dbReference type="PROSITE" id="PS50157"/>
    </source>
</evidence>
<keyword evidence="3 5" id="KW-0863">Zinc-finger</keyword>
<feature type="region of interest" description="Disordered" evidence="6">
    <location>
        <begin position="429"/>
        <end position="483"/>
    </location>
</feature>
<keyword evidence="2" id="KW-0677">Repeat</keyword>
<feature type="compositionally biased region" description="Basic and acidic residues" evidence="6">
    <location>
        <begin position="1298"/>
        <end position="1308"/>
    </location>
</feature>
<comment type="caution">
    <text evidence="8">The sequence shown here is derived from an EMBL/GenBank/DDBJ whole genome shotgun (WGS) entry which is preliminary data.</text>
</comment>
<feature type="domain" description="C2H2-type" evidence="7">
    <location>
        <begin position="1118"/>
        <end position="1146"/>
    </location>
</feature>
<feature type="domain" description="C2H2-type" evidence="7">
    <location>
        <begin position="960"/>
        <end position="988"/>
    </location>
</feature>
<dbReference type="EMBL" id="JBJQND010000014">
    <property type="protein sequence ID" value="KAL3854793.1"/>
    <property type="molecule type" value="Genomic_DNA"/>
</dbReference>
<feature type="region of interest" description="Disordered" evidence="6">
    <location>
        <begin position="876"/>
        <end position="901"/>
    </location>
</feature>
<dbReference type="SUPFAM" id="SSF57667">
    <property type="entry name" value="beta-beta-alpha zinc fingers"/>
    <property type="match status" value="2"/>
</dbReference>
<dbReference type="GO" id="GO:0008270">
    <property type="term" value="F:zinc ion binding"/>
    <property type="evidence" value="ECO:0007669"/>
    <property type="project" value="UniProtKB-KW"/>
</dbReference>
<feature type="region of interest" description="Disordered" evidence="6">
    <location>
        <begin position="1738"/>
        <end position="1774"/>
    </location>
</feature>
<dbReference type="PROSITE" id="PS00028">
    <property type="entry name" value="ZINC_FINGER_C2H2_1"/>
    <property type="match status" value="10"/>
</dbReference>
<evidence type="ECO:0000256" key="3">
    <source>
        <dbReference type="ARBA" id="ARBA00022771"/>
    </source>
</evidence>
<organism evidence="8 9">
    <name type="scientific">Sinanodonta woodiana</name>
    <name type="common">Chinese pond mussel</name>
    <name type="synonym">Anodonta woodiana</name>
    <dbReference type="NCBI Taxonomy" id="1069815"/>
    <lineage>
        <taxon>Eukaryota</taxon>
        <taxon>Metazoa</taxon>
        <taxon>Spiralia</taxon>
        <taxon>Lophotrochozoa</taxon>
        <taxon>Mollusca</taxon>
        <taxon>Bivalvia</taxon>
        <taxon>Autobranchia</taxon>
        <taxon>Heteroconchia</taxon>
        <taxon>Palaeoheterodonta</taxon>
        <taxon>Unionida</taxon>
        <taxon>Unionoidea</taxon>
        <taxon>Unionidae</taxon>
        <taxon>Unioninae</taxon>
        <taxon>Sinanodonta</taxon>
    </lineage>
</organism>
<feature type="compositionally biased region" description="Basic and acidic residues" evidence="6">
    <location>
        <begin position="580"/>
        <end position="593"/>
    </location>
</feature>
<feature type="region of interest" description="Disordered" evidence="6">
    <location>
        <begin position="543"/>
        <end position="686"/>
    </location>
</feature>
<feature type="domain" description="C2H2-type" evidence="7">
    <location>
        <begin position="990"/>
        <end position="1018"/>
    </location>
</feature>
<dbReference type="InterPro" id="IPR013087">
    <property type="entry name" value="Znf_C2H2_type"/>
</dbReference>
<feature type="compositionally biased region" description="Basic and acidic residues" evidence="6">
    <location>
        <begin position="630"/>
        <end position="645"/>
    </location>
</feature>
<gene>
    <name evidence="8" type="ORF">ACJMK2_014042</name>
</gene>
<feature type="domain" description="C2H2-type" evidence="7">
    <location>
        <begin position="1019"/>
        <end position="1047"/>
    </location>
</feature>
<feature type="region of interest" description="Disordered" evidence="6">
    <location>
        <begin position="1"/>
        <end position="22"/>
    </location>
</feature>
<dbReference type="InterPro" id="IPR036236">
    <property type="entry name" value="Znf_C2H2_sf"/>
</dbReference>
<feature type="domain" description="C2H2-type" evidence="7">
    <location>
        <begin position="1455"/>
        <end position="1483"/>
    </location>
</feature>
<feature type="region of interest" description="Disordered" evidence="6">
    <location>
        <begin position="774"/>
        <end position="803"/>
    </location>
</feature>
<feature type="compositionally biased region" description="Polar residues" evidence="6">
    <location>
        <begin position="1323"/>
        <end position="1342"/>
    </location>
</feature>
<feature type="compositionally biased region" description="Polar residues" evidence="6">
    <location>
        <begin position="594"/>
        <end position="608"/>
    </location>
</feature>
<feature type="compositionally biased region" description="Basic and acidic residues" evidence="6">
    <location>
        <begin position="393"/>
        <end position="404"/>
    </location>
</feature>
<feature type="compositionally biased region" description="Low complexity" evidence="6">
    <location>
        <begin position="785"/>
        <end position="795"/>
    </location>
</feature>
<dbReference type="Pfam" id="PF00096">
    <property type="entry name" value="zf-C2H2"/>
    <property type="match status" value="1"/>
</dbReference>
<keyword evidence="9" id="KW-1185">Reference proteome</keyword>
<feature type="domain" description="C2H2-type" evidence="7">
    <location>
        <begin position="1216"/>
        <end position="1243"/>
    </location>
</feature>
<protein>
    <recommendedName>
        <fullName evidence="7">C2H2-type domain-containing protein</fullName>
    </recommendedName>
</protein>